<protein>
    <submittedName>
        <fullName evidence="1">Uncharacterized protein</fullName>
    </submittedName>
</protein>
<dbReference type="EMBL" id="CM047907">
    <property type="protein sequence ID" value="KAJ0084856.1"/>
    <property type="molecule type" value="Genomic_DNA"/>
</dbReference>
<dbReference type="Proteomes" id="UP001164250">
    <property type="component" value="Chromosome 11"/>
</dbReference>
<accession>A0ACC1AGG4</accession>
<keyword evidence="2" id="KW-1185">Reference proteome</keyword>
<evidence type="ECO:0000313" key="2">
    <source>
        <dbReference type="Proteomes" id="UP001164250"/>
    </source>
</evidence>
<name>A0ACC1AGG4_9ROSI</name>
<evidence type="ECO:0000313" key="1">
    <source>
        <dbReference type="EMBL" id="KAJ0084856.1"/>
    </source>
</evidence>
<comment type="caution">
    <text evidence="1">The sequence shown here is derived from an EMBL/GenBank/DDBJ whole genome shotgun (WGS) entry which is preliminary data.</text>
</comment>
<gene>
    <name evidence="1" type="ORF">Patl1_29715</name>
</gene>
<organism evidence="1 2">
    <name type="scientific">Pistacia atlantica</name>
    <dbReference type="NCBI Taxonomy" id="434234"/>
    <lineage>
        <taxon>Eukaryota</taxon>
        <taxon>Viridiplantae</taxon>
        <taxon>Streptophyta</taxon>
        <taxon>Embryophyta</taxon>
        <taxon>Tracheophyta</taxon>
        <taxon>Spermatophyta</taxon>
        <taxon>Magnoliopsida</taxon>
        <taxon>eudicotyledons</taxon>
        <taxon>Gunneridae</taxon>
        <taxon>Pentapetalae</taxon>
        <taxon>rosids</taxon>
        <taxon>malvids</taxon>
        <taxon>Sapindales</taxon>
        <taxon>Anacardiaceae</taxon>
        <taxon>Pistacia</taxon>
    </lineage>
</organism>
<sequence length="62" mass="6274">MDMKMILCAVLILAASMTATVAKKDVLAPAPAPGPSASAATMPVAGSLIGAFLLSFFGIFFQ</sequence>
<reference evidence="2" key="1">
    <citation type="journal article" date="2023" name="G3 (Bethesda)">
        <title>Genome assembly and association tests identify interacting loci associated with vigor, precocity, and sex in interspecific pistachio rootstocks.</title>
        <authorList>
            <person name="Palmer W."/>
            <person name="Jacygrad E."/>
            <person name="Sagayaradj S."/>
            <person name="Cavanaugh K."/>
            <person name="Han R."/>
            <person name="Bertier L."/>
            <person name="Beede B."/>
            <person name="Kafkas S."/>
            <person name="Golino D."/>
            <person name="Preece J."/>
            <person name="Michelmore R."/>
        </authorList>
    </citation>
    <scope>NUCLEOTIDE SEQUENCE [LARGE SCALE GENOMIC DNA]</scope>
</reference>
<proteinExistence type="predicted"/>